<evidence type="ECO:0000313" key="4">
    <source>
        <dbReference type="EMBL" id="ONM56602.1"/>
    </source>
</evidence>
<evidence type="ECO:0000313" key="5">
    <source>
        <dbReference type="EnsemblPlants" id="Zm00001eb319130_P001"/>
    </source>
</evidence>
<reference evidence="5" key="3">
    <citation type="submission" date="2021-05" db="UniProtKB">
        <authorList>
            <consortium name="EnsemblPlants"/>
        </authorList>
    </citation>
    <scope>IDENTIFICATION</scope>
    <source>
        <strain evidence="5">cv. B73</strain>
    </source>
</reference>
<dbReference type="Gramene" id="Zm00001eb319130_T001">
    <property type="protein sequence ID" value="Zm00001eb319130_P001"/>
    <property type="gene ID" value="Zm00001eb319130"/>
</dbReference>
<dbReference type="InterPro" id="IPR044989">
    <property type="entry name" value="TAC1"/>
</dbReference>
<protein>
    <recommendedName>
        <fullName evidence="3">Protein TILLER ANGLE CONTROL 1</fullName>
    </recommendedName>
</protein>
<proteinExistence type="inferred from homology"/>
<reference evidence="5" key="2">
    <citation type="submission" date="2019-07" db="EMBL/GenBank/DDBJ databases">
        <authorList>
            <person name="Seetharam A."/>
            <person name="Woodhouse M."/>
            <person name="Cannon E."/>
        </authorList>
    </citation>
    <scope>NUCLEOTIDE SEQUENCE [LARGE SCALE GENOMIC DNA]</scope>
    <source>
        <strain evidence="5">cv. B73</strain>
    </source>
</reference>
<dbReference type="AlphaFoldDB" id="A0A1D6I9B0"/>
<keyword evidence="1" id="KW-0341">Growth regulation</keyword>
<accession>A0A1D6I9B0</accession>
<gene>
    <name evidence="4" type="ORF">ZEAMMB73_Zm00001d021241</name>
</gene>
<evidence type="ECO:0000256" key="3">
    <source>
        <dbReference type="ARBA" id="ARBA00026138"/>
    </source>
</evidence>
<dbReference type="EnsemblPlants" id="Zm00001eb319130_T001">
    <property type="protein sequence ID" value="Zm00001eb319130_P001"/>
    <property type="gene ID" value="Zm00001eb319130"/>
</dbReference>
<dbReference type="Proteomes" id="UP000007305">
    <property type="component" value="Chromosome 7"/>
</dbReference>
<evidence type="ECO:0000313" key="6">
    <source>
        <dbReference type="Proteomes" id="UP000007305"/>
    </source>
</evidence>
<sequence>MIRNPGNFALETEPFEPVLPIVEPAKMHSLSMKEDNFTCFVTEEILIRELEDGGAANIQERPLLMVEKVEKVRTTLADLLAAEVFSSIAPGENSCHNIIDVGASTSKHTSWMEKVHQKKPRKPTPKPLKGTRKLSQVMRKMLGKKIHPEQLNGRSNAEGPLTVLLHDVYSCRQFCFSIWLFFWHTPPNLDS</sequence>
<comment type="similarity">
    <text evidence="2">Belongs to the TAC family.</text>
</comment>
<dbReference type="ExpressionAtlas" id="A0A1D6I9B0">
    <property type="expression patterns" value="baseline and differential"/>
</dbReference>
<dbReference type="PANTHER" id="PTHR38366:SF1">
    <property type="entry name" value="PROTEIN TILLER ANGLE CONTROL 1"/>
    <property type="match status" value="1"/>
</dbReference>
<name>A0A1D6I9B0_MAIZE</name>
<dbReference type="EMBL" id="CM007650">
    <property type="protein sequence ID" value="ONM56602.1"/>
    <property type="molecule type" value="Genomic_DNA"/>
</dbReference>
<reference evidence="4 6" key="1">
    <citation type="submission" date="2015-12" db="EMBL/GenBank/DDBJ databases">
        <title>Update maize B73 reference genome by single molecule sequencing technologies.</title>
        <authorList>
            <consortium name="Maize Genome Sequencing Project"/>
            <person name="Ware D."/>
        </authorList>
    </citation>
    <scope>NUCLEOTIDE SEQUENCE [LARGE SCALE GENOMIC DNA]</scope>
    <source>
        <strain evidence="6">cv. B73</strain>
        <tissue evidence="4">Seedling</tissue>
    </source>
</reference>
<dbReference type="GO" id="GO:0001763">
    <property type="term" value="P:morphogenesis of a branching structure"/>
    <property type="evidence" value="ECO:0007669"/>
    <property type="project" value="InterPro"/>
</dbReference>
<dbReference type="eggNOG" id="ENOG502S8UA">
    <property type="taxonomic scope" value="Eukaryota"/>
</dbReference>
<organism evidence="4">
    <name type="scientific">Zea mays</name>
    <name type="common">Maize</name>
    <dbReference type="NCBI Taxonomy" id="4577"/>
    <lineage>
        <taxon>Eukaryota</taxon>
        <taxon>Viridiplantae</taxon>
        <taxon>Streptophyta</taxon>
        <taxon>Embryophyta</taxon>
        <taxon>Tracheophyta</taxon>
        <taxon>Spermatophyta</taxon>
        <taxon>Magnoliopsida</taxon>
        <taxon>Liliopsida</taxon>
        <taxon>Poales</taxon>
        <taxon>Poaceae</taxon>
        <taxon>PACMAD clade</taxon>
        <taxon>Panicoideae</taxon>
        <taxon>Andropogonodae</taxon>
        <taxon>Andropogoneae</taxon>
        <taxon>Tripsacinae</taxon>
        <taxon>Zea</taxon>
    </lineage>
</organism>
<evidence type="ECO:0000256" key="1">
    <source>
        <dbReference type="ARBA" id="ARBA00022604"/>
    </source>
</evidence>
<keyword evidence="6" id="KW-1185">Reference proteome</keyword>
<dbReference type="PaxDb" id="4577-GRMZM2G354539_P02"/>
<dbReference type="PANTHER" id="PTHR38366">
    <property type="entry name" value="NAD-DEPENDENT PROTEIN DEACETYLASE HST1-LIKE PROTEIN"/>
    <property type="match status" value="1"/>
</dbReference>
<evidence type="ECO:0000256" key="2">
    <source>
        <dbReference type="ARBA" id="ARBA00025796"/>
    </source>
</evidence>